<protein>
    <submittedName>
        <fullName evidence="1">Uncharacterized protein</fullName>
    </submittedName>
</protein>
<dbReference type="Proteomes" id="UP000193391">
    <property type="component" value="Unassembled WGS sequence"/>
</dbReference>
<keyword evidence="2" id="KW-1185">Reference proteome</keyword>
<dbReference type="STRING" id="1293891.TMES_18245"/>
<sequence>MHALQRHVQKRRRGIWAIILVPDTGVWGKRSYGNANPDCLIEVRSDLHQAIVIKPVILRGYLVIARLNGKLRQAVLIKSHGRIIWLLALLRETQATPVSDDKKKLSCSATTDIDGPARRKRGHLYALDPTLASDKPGLTAVPKAPQIFITGLHQIKDAVNFKMVC</sequence>
<proteinExistence type="predicted"/>
<gene>
    <name evidence="1" type="ORF">TMES_18245</name>
</gene>
<evidence type="ECO:0000313" key="2">
    <source>
        <dbReference type="Proteomes" id="UP000193391"/>
    </source>
</evidence>
<dbReference type="AlphaFoldDB" id="A0A1Y2KWN9"/>
<dbReference type="EMBL" id="JFKA01000011">
    <property type="protein sequence ID" value="OSQ36429.1"/>
    <property type="molecule type" value="Genomic_DNA"/>
</dbReference>
<organism evidence="1 2">
    <name type="scientific">Thalassospira mesophila</name>
    <dbReference type="NCBI Taxonomy" id="1293891"/>
    <lineage>
        <taxon>Bacteria</taxon>
        <taxon>Pseudomonadati</taxon>
        <taxon>Pseudomonadota</taxon>
        <taxon>Alphaproteobacteria</taxon>
        <taxon>Rhodospirillales</taxon>
        <taxon>Thalassospiraceae</taxon>
        <taxon>Thalassospira</taxon>
    </lineage>
</organism>
<evidence type="ECO:0000313" key="1">
    <source>
        <dbReference type="EMBL" id="OSQ36429.1"/>
    </source>
</evidence>
<name>A0A1Y2KWN9_9PROT</name>
<reference evidence="1 2" key="1">
    <citation type="submission" date="2014-03" db="EMBL/GenBank/DDBJ databases">
        <title>The draft genome sequence of Thalassospira mesophila JCM 18969.</title>
        <authorList>
            <person name="Lai Q."/>
            <person name="Shao Z."/>
        </authorList>
    </citation>
    <scope>NUCLEOTIDE SEQUENCE [LARGE SCALE GENOMIC DNA]</scope>
    <source>
        <strain evidence="1 2">JCM 18969</strain>
    </source>
</reference>
<comment type="caution">
    <text evidence="1">The sequence shown here is derived from an EMBL/GenBank/DDBJ whole genome shotgun (WGS) entry which is preliminary data.</text>
</comment>
<accession>A0A1Y2KWN9</accession>